<dbReference type="InterPro" id="IPR043129">
    <property type="entry name" value="ATPase_NBD"/>
</dbReference>
<dbReference type="PANTHER" id="PTHR43190:SF3">
    <property type="entry name" value="N-ACETYL-D-GLUCOSAMINE KINASE"/>
    <property type="match status" value="1"/>
</dbReference>
<dbReference type="Gene3D" id="3.30.420.40">
    <property type="match status" value="2"/>
</dbReference>
<dbReference type="EMBL" id="BARU01021624">
    <property type="protein sequence ID" value="GAH48214.1"/>
    <property type="molecule type" value="Genomic_DNA"/>
</dbReference>
<accession>X1H2X3</accession>
<sequence>KTITALADLEGKILKITKTGPSNLRNLGIKRAVLNIERGILKVTENFEGQTVSCFIALAAVEEEYREKKEEIKKALFKIPELSKILKGKLTIGSDQLAALKAGTDKKDGVILIAGTGAVCHGWWKGEEAKVSGWGWLNDEGSGFWVGQKAFQAIFKALDGRGKKTKISEEVFKQFNVKNKEELMAKVYGFTDSPEDNFVKNVSLMSIAVDEAAKRGDKRAREIFTEAAKELAKSAVLVIEKLSIEKEEFPLIFVGKMFESNIVFKEVKKGIKKVAPHIELIR</sequence>
<evidence type="ECO:0000259" key="1">
    <source>
        <dbReference type="Pfam" id="PF01869"/>
    </source>
</evidence>
<name>X1H2X3_9ZZZZ</name>
<reference evidence="2" key="1">
    <citation type="journal article" date="2014" name="Front. Microbiol.">
        <title>High frequency of phylogenetically diverse reductive dehalogenase-homologous genes in deep subseafloor sedimentary metagenomes.</title>
        <authorList>
            <person name="Kawai M."/>
            <person name="Futagami T."/>
            <person name="Toyoda A."/>
            <person name="Takaki Y."/>
            <person name="Nishi S."/>
            <person name="Hori S."/>
            <person name="Arai W."/>
            <person name="Tsubouchi T."/>
            <person name="Morono Y."/>
            <person name="Uchiyama I."/>
            <person name="Ito T."/>
            <person name="Fujiyama A."/>
            <person name="Inagaki F."/>
            <person name="Takami H."/>
        </authorList>
    </citation>
    <scope>NUCLEOTIDE SEQUENCE</scope>
    <source>
        <strain evidence="2">Expedition CK06-06</strain>
    </source>
</reference>
<dbReference type="Pfam" id="PF01869">
    <property type="entry name" value="BcrAD_BadFG"/>
    <property type="match status" value="1"/>
</dbReference>
<comment type="caution">
    <text evidence="2">The sequence shown here is derived from an EMBL/GenBank/DDBJ whole genome shotgun (WGS) entry which is preliminary data.</text>
</comment>
<dbReference type="SUPFAM" id="SSF53067">
    <property type="entry name" value="Actin-like ATPase domain"/>
    <property type="match status" value="1"/>
</dbReference>
<protein>
    <recommendedName>
        <fullName evidence="1">ATPase BadF/BadG/BcrA/BcrD type domain-containing protein</fullName>
    </recommendedName>
</protein>
<dbReference type="InterPro" id="IPR002731">
    <property type="entry name" value="ATPase_BadF"/>
</dbReference>
<organism evidence="2">
    <name type="scientific">marine sediment metagenome</name>
    <dbReference type="NCBI Taxonomy" id="412755"/>
    <lineage>
        <taxon>unclassified sequences</taxon>
        <taxon>metagenomes</taxon>
        <taxon>ecological metagenomes</taxon>
    </lineage>
</organism>
<dbReference type="PANTHER" id="PTHR43190">
    <property type="entry name" value="N-ACETYL-D-GLUCOSAMINE KINASE"/>
    <property type="match status" value="1"/>
</dbReference>
<dbReference type="InterPro" id="IPR052519">
    <property type="entry name" value="Euk-type_GlcNAc_Kinase"/>
</dbReference>
<feature type="domain" description="ATPase BadF/BadG/BcrA/BcrD type" evidence="1">
    <location>
        <begin position="1"/>
        <end position="273"/>
    </location>
</feature>
<feature type="non-terminal residue" evidence="2">
    <location>
        <position position="282"/>
    </location>
</feature>
<gene>
    <name evidence="2" type="ORF">S03H2_35369</name>
</gene>
<proteinExistence type="predicted"/>
<feature type="non-terminal residue" evidence="2">
    <location>
        <position position="1"/>
    </location>
</feature>
<dbReference type="CDD" id="cd24007">
    <property type="entry name" value="ASKHA_NBD_eukNAGK-like"/>
    <property type="match status" value="1"/>
</dbReference>
<evidence type="ECO:0000313" key="2">
    <source>
        <dbReference type="EMBL" id="GAH48214.1"/>
    </source>
</evidence>
<dbReference type="AlphaFoldDB" id="X1H2X3"/>